<sequence length="625" mass="71174">MNEYKVTEISEFIKVDDSHVVGLRSEVEDKVDELIVILLTQLLSREKILYRGFKTLKDQVARQVALGQPLKFVIPAFPCKSVNTEKCLGSTPDLAEWMALKKIVSVIRNIEELYEPGILLTIFSDYHTFSSYISVSQDNFHRYCEALKSMVKVFCCGDAIKIKSLSDYPEFASHDETNYMEVLKTKFGDSQYEAGISEEIKCNSDTNEKYTALKKFMKDDQWPLIKGIGKSAINCRLSEISRGMMIQGKALDKFIGEKFPSCIRLSIHDHPLDGRKNSIQLFESGVFKTPWHNSVLFDASTGKFIVGKKRELVTEAERGGAIVLAVQFKEKDWLLLQLTPTTPEQGESLRKLKISLYRHDCGLLIENRLPGFDVKEFDNNAMTNLLKHFGVVIFRGFNDFDQIKNLEAWYSTRGTPLQWKFGSTHLVRPEIEGDHPKSSVTSEEALPFHWDMVSPPPDMKIDQAVVEYKDYVPREFVLYCKYSTEDGQGLSTIINSTMVPLTMNGKIRKAMRGTSLAYRTALSYFGGVERTYPVIMNCPWTGNDVVRWWQMWNEKNHPGSVQYNYSRIASSETYEDIDKVEAILTDHCLTESSHFTHEFLVGDIALGECQIFCVRAGNGLPTGRP</sequence>
<organism evidence="3 4">
    <name type="scientific">Pseudomonas antarctica</name>
    <dbReference type="NCBI Taxonomy" id="219572"/>
    <lineage>
        <taxon>Bacteria</taxon>
        <taxon>Pseudomonadati</taxon>
        <taxon>Pseudomonadota</taxon>
        <taxon>Gammaproteobacteria</taxon>
        <taxon>Pseudomonadales</taxon>
        <taxon>Pseudomonadaceae</taxon>
        <taxon>Pseudomonas</taxon>
    </lineage>
</organism>
<dbReference type="AlphaFoldDB" id="A0A1G9XK34"/>
<reference evidence="2 5" key="1">
    <citation type="submission" date="2015-01" db="EMBL/GenBank/DDBJ databases">
        <title>Genome Sequence of Pseudomonas antarctica CMS 35.</title>
        <authorList>
            <person name="Voget S."/>
            <person name="Chow J."/>
            <person name="Daniel R."/>
            <person name="Streit W."/>
        </authorList>
    </citation>
    <scope>NUCLEOTIDE SEQUENCE [LARGE SCALE GENOMIC DNA]</scope>
    <source>
        <strain evidence="2 5">CMS 35</strain>
    </source>
</reference>
<evidence type="ECO:0000313" key="2">
    <source>
        <dbReference type="EMBL" id="KAF2410008.1"/>
    </source>
</evidence>
<reference evidence="3 4" key="2">
    <citation type="submission" date="2016-10" db="EMBL/GenBank/DDBJ databases">
        <authorList>
            <person name="de Groot N.N."/>
        </authorList>
    </citation>
    <scope>NUCLEOTIDE SEQUENCE [LARGE SCALE GENOMIC DNA]</scope>
    <source>
        <strain evidence="3 4">BS2772</strain>
    </source>
</reference>
<evidence type="ECO:0000313" key="5">
    <source>
        <dbReference type="Proteomes" id="UP000748067"/>
    </source>
</evidence>
<dbReference type="PANTHER" id="PTHR37285">
    <property type="entry name" value="SPORE WALL MATURATION PROTEIN DIT1"/>
    <property type="match status" value="1"/>
</dbReference>
<dbReference type="EMBL" id="LT629704">
    <property type="protein sequence ID" value="SDM96575.1"/>
    <property type="molecule type" value="Genomic_DNA"/>
</dbReference>
<protein>
    <submittedName>
        <fullName evidence="2 3">Pyoverdine/dityrosine biosynthesis protein</fullName>
    </submittedName>
</protein>
<dbReference type="InterPro" id="IPR007817">
    <property type="entry name" value="Isocyanide_synthase_DIT1"/>
</dbReference>
<evidence type="ECO:0000313" key="3">
    <source>
        <dbReference type="EMBL" id="SDM96575.1"/>
    </source>
</evidence>
<dbReference type="EMBL" id="JXDI01000001">
    <property type="protein sequence ID" value="KAF2410008.1"/>
    <property type="molecule type" value="Genomic_DNA"/>
</dbReference>
<dbReference type="Pfam" id="PF05141">
    <property type="entry name" value="DIT1_PvcA"/>
    <property type="match status" value="1"/>
</dbReference>
<dbReference type="Proteomes" id="UP000182470">
    <property type="component" value="Chromosome I"/>
</dbReference>
<keyword evidence="1" id="KW-0560">Oxidoreductase</keyword>
<keyword evidence="5" id="KW-1185">Reference proteome</keyword>
<dbReference type="Proteomes" id="UP000748067">
    <property type="component" value="Unassembled WGS sequence"/>
</dbReference>
<dbReference type="SUPFAM" id="SSF51197">
    <property type="entry name" value="Clavaminate synthase-like"/>
    <property type="match status" value="1"/>
</dbReference>
<name>A0A1G9XK34_9PSED</name>
<dbReference type="Gene3D" id="3.60.130.10">
    <property type="entry name" value="Clavaminate synthase-like"/>
    <property type="match status" value="1"/>
</dbReference>
<dbReference type="RefSeq" id="WP_083356852.1">
    <property type="nucleotide sequence ID" value="NZ_JXDI01000001.1"/>
</dbReference>
<accession>A0A1G9XK34</accession>
<dbReference type="PANTHER" id="PTHR37285:SF5">
    <property type="entry name" value="SPORE WALL MATURATION PROTEIN DIT1"/>
    <property type="match status" value="1"/>
</dbReference>
<dbReference type="InterPro" id="IPR042098">
    <property type="entry name" value="TauD-like_sf"/>
</dbReference>
<gene>
    <name evidence="2" type="ORF">PSAN_24310</name>
    <name evidence="3" type="ORF">SAMN04490179_1826</name>
</gene>
<evidence type="ECO:0000256" key="1">
    <source>
        <dbReference type="ARBA" id="ARBA00023002"/>
    </source>
</evidence>
<proteinExistence type="predicted"/>
<evidence type="ECO:0000313" key="4">
    <source>
        <dbReference type="Proteomes" id="UP000182470"/>
    </source>
</evidence>
<dbReference type="OrthoDB" id="581608at2"/>
<dbReference type="GO" id="GO:0016706">
    <property type="term" value="F:2-oxoglutarate-dependent dioxygenase activity"/>
    <property type="evidence" value="ECO:0007669"/>
    <property type="project" value="UniProtKB-ARBA"/>
</dbReference>